<feature type="region of interest" description="Disordered" evidence="8">
    <location>
        <begin position="521"/>
        <end position="542"/>
    </location>
</feature>
<evidence type="ECO:0000256" key="5">
    <source>
        <dbReference type="ARBA" id="ARBA00022825"/>
    </source>
</evidence>
<dbReference type="PANTHER" id="PTHR43343:SF3">
    <property type="entry name" value="PROTEASE DO-LIKE 8, CHLOROPLASTIC"/>
    <property type="match status" value="1"/>
</dbReference>
<keyword evidence="9" id="KW-0812">Transmembrane</keyword>
<dbReference type="Pfam" id="PF13180">
    <property type="entry name" value="PDZ_2"/>
    <property type="match status" value="2"/>
</dbReference>
<feature type="domain" description="PDZ" evidence="10">
    <location>
        <begin position="441"/>
        <end position="520"/>
    </location>
</feature>
<name>Q024W1_SOLUE</name>
<evidence type="ECO:0000256" key="3">
    <source>
        <dbReference type="ARBA" id="ARBA00022737"/>
    </source>
</evidence>
<keyword evidence="3" id="KW-0677">Repeat</keyword>
<keyword evidence="1 11" id="KW-0645">Protease</keyword>
<feature type="region of interest" description="Disordered" evidence="8">
    <location>
        <begin position="86"/>
        <end position="113"/>
    </location>
</feature>
<dbReference type="InterPro" id="IPR011782">
    <property type="entry name" value="Pept_S1C_Do"/>
</dbReference>
<dbReference type="SMART" id="SM00228">
    <property type="entry name" value="PDZ"/>
    <property type="match status" value="2"/>
</dbReference>
<dbReference type="EMBL" id="CP000473">
    <property type="protein sequence ID" value="ABJ83465.1"/>
    <property type="molecule type" value="Genomic_DNA"/>
</dbReference>
<dbReference type="NCBIfam" id="TIGR02037">
    <property type="entry name" value="degP_htrA_DO"/>
    <property type="match status" value="1"/>
</dbReference>
<dbReference type="Gene3D" id="2.30.42.10">
    <property type="match status" value="2"/>
</dbReference>
<feature type="binding site" evidence="7">
    <location>
        <begin position="263"/>
        <end position="265"/>
    </location>
    <ligand>
        <name>substrate</name>
    </ligand>
</feature>
<dbReference type="PANTHER" id="PTHR43343">
    <property type="entry name" value="PEPTIDASE S12"/>
    <property type="match status" value="1"/>
</dbReference>
<keyword evidence="2" id="KW-0732">Signal</keyword>
<dbReference type="InterPro" id="IPR036034">
    <property type="entry name" value="PDZ_sf"/>
</dbReference>
<evidence type="ECO:0000256" key="6">
    <source>
        <dbReference type="PIRSR" id="PIRSR611782-1"/>
    </source>
</evidence>
<evidence type="ECO:0000256" key="7">
    <source>
        <dbReference type="PIRSR" id="PIRSR611782-2"/>
    </source>
</evidence>
<feature type="domain" description="PDZ" evidence="10">
    <location>
        <begin position="309"/>
        <end position="375"/>
    </location>
</feature>
<evidence type="ECO:0000259" key="10">
    <source>
        <dbReference type="PROSITE" id="PS50106"/>
    </source>
</evidence>
<evidence type="ECO:0000313" key="11">
    <source>
        <dbReference type="EMBL" id="ABJ83465.1"/>
    </source>
</evidence>
<dbReference type="AlphaFoldDB" id="Q024W1"/>
<dbReference type="SUPFAM" id="SSF50494">
    <property type="entry name" value="Trypsin-like serine proteases"/>
    <property type="match status" value="1"/>
</dbReference>
<dbReference type="HOGENOM" id="CLU_020120_1_0_0"/>
<feature type="active site" description="Charge relay system" evidence="6">
    <location>
        <position position="159"/>
    </location>
</feature>
<dbReference type="InterPro" id="IPR051201">
    <property type="entry name" value="Chloro_Bact_Ser_Proteases"/>
</dbReference>
<dbReference type="CDD" id="cd06779">
    <property type="entry name" value="cpPDZ_Deg_HtrA-like"/>
    <property type="match status" value="1"/>
</dbReference>
<evidence type="ECO:0000256" key="4">
    <source>
        <dbReference type="ARBA" id="ARBA00022801"/>
    </source>
</evidence>
<dbReference type="Pfam" id="PF13365">
    <property type="entry name" value="Trypsin_2"/>
    <property type="match status" value="1"/>
</dbReference>
<protein>
    <submittedName>
        <fullName evidence="11">Protease Do</fullName>
    </submittedName>
</protein>
<dbReference type="OrthoDB" id="9758917at2"/>
<accession>Q024W1</accession>
<feature type="active site" description="Charge relay system" evidence="6">
    <location>
        <position position="190"/>
    </location>
</feature>
<keyword evidence="4" id="KW-0378">Hydrolase</keyword>
<gene>
    <name evidence="11" type="ordered locus">Acid_2476</name>
</gene>
<dbReference type="PROSITE" id="PS50106">
    <property type="entry name" value="PDZ"/>
    <property type="match status" value="2"/>
</dbReference>
<dbReference type="InParanoid" id="Q024W1"/>
<feature type="transmembrane region" description="Helical" evidence="9">
    <location>
        <begin position="12"/>
        <end position="32"/>
    </location>
</feature>
<evidence type="ECO:0000256" key="2">
    <source>
        <dbReference type="ARBA" id="ARBA00022729"/>
    </source>
</evidence>
<dbReference type="KEGG" id="sus:Acid_2476"/>
<proteinExistence type="predicted"/>
<dbReference type="InterPro" id="IPR001478">
    <property type="entry name" value="PDZ"/>
</dbReference>
<dbReference type="PRINTS" id="PR00834">
    <property type="entry name" value="PROTEASES2C"/>
</dbReference>
<keyword evidence="9" id="KW-0472">Membrane</keyword>
<feature type="binding site" evidence="7">
    <location>
        <position position="159"/>
    </location>
    <ligand>
        <name>substrate</name>
    </ligand>
</feature>
<dbReference type="STRING" id="234267.Acid_2476"/>
<keyword evidence="9" id="KW-1133">Transmembrane helix</keyword>
<evidence type="ECO:0000256" key="8">
    <source>
        <dbReference type="SAM" id="MobiDB-lite"/>
    </source>
</evidence>
<dbReference type="GO" id="GO:0004252">
    <property type="term" value="F:serine-type endopeptidase activity"/>
    <property type="evidence" value="ECO:0007669"/>
    <property type="project" value="InterPro"/>
</dbReference>
<evidence type="ECO:0000256" key="9">
    <source>
        <dbReference type="SAM" id="Phobius"/>
    </source>
</evidence>
<evidence type="ECO:0000256" key="1">
    <source>
        <dbReference type="ARBA" id="ARBA00022670"/>
    </source>
</evidence>
<dbReference type="SUPFAM" id="SSF50156">
    <property type="entry name" value="PDZ domain-like"/>
    <property type="match status" value="2"/>
</dbReference>
<dbReference type="InterPro" id="IPR001940">
    <property type="entry name" value="Peptidase_S1C"/>
</dbReference>
<reference evidence="11" key="1">
    <citation type="submission" date="2006-10" db="EMBL/GenBank/DDBJ databases">
        <title>Complete sequence of Solibacter usitatus Ellin6076.</title>
        <authorList>
            <consortium name="US DOE Joint Genome Institute"/>
            <person name="Copeland A."/>
            <person name="Lucas S."/>
            <person name="Lapidus A."/>
            <person name="Barry K."/>
            <person name="Detter J.C."/>
            <person name="Glavina del Rio T."/>
            <person name="Hammon N."/>
            <person name="Israni S."/>
            <person name="Dalin E."/>
            <person name="Tice H."/>
            <person name="Pitluck S."/>
            <person name="Thompson L.S."/>
            <person name="Brettin T."/>
            <person name="Bruce D."/>
            <person name="Han C."/>
            <person name="Tapia R."/>
            <person name="Gilna P."/>
            <person name="Schmutz J."/>
            <person name="Larimer F."/>
            <person name="Land M."/>
            <person name="Hauser L."/>
            <person name="Kyrpides N."/>
            <person name="Mikhailova N."/>
            <person name="Janssen P.H."/>
            <person name="Kuske C.R."/>
            <person name="Richardson P."/>
        </authorList>
    </citation>
    <scope>NUCLEOTIDE SEQUENCE</scope>
    <source>
        <strain evidence="11">Ellin6076</strain>
    </source>
</reference>
<feature type="active site" description="Charge relay system" evidence="6">
    <location>
        <position position="265"/>
    </location>
</feature>
<keyword evidence="5" id="KW-0720">Serine protease</keyword>
<dbReference type="GO" id="GO:0006508">
    <property type="term" value="P:proteolysis"/>
    <property type="evidence" value="ECO:0007669"/>
    <property type="project" value="UniProtKB-KW"/>
</dbReference>
<dbReference type="eggNOG" id="COG0265">
    <property type="taxonomic scope" value="Bacteria"/>
</dbReference>
<organism evidence="11">
    <name type="scientific">Solibacter usitatus (strain Ellin6076)</name>
    <dbReference type="NCBI Taxonomy" id="234267"/>
    <lineage>
        <taxon>Bacteria</taxon>
        <taxon>Pseudomonadati</taxon>
        <taxon>Acidobacteriota</taxon>
        <taxon>Terriglobia</taxon>
        <taxon>Bryobacterales</taxon>
        <taxon>Solibacteraceae</taxon>
        <taxon>Candidatus Solibacter</taxon>
    </lineage>
</organism>
<dbReference type="Gene3D" id="2.40.10.120">
    <property type="match status" value="1"/>
</dbReference>
<dbReference type="InterPro" id="IPR009003">
    <property type="entry name" value="Peptidase_S1_PA"/>
</dbReference>
<sequence length="542" mass="57390" precursor="true">MSFFDKMRTQKFLSFTLILFTLSTGIVIGTLVNQGVKAAKNEGTVAPGATPLVIPNPVELSNTFSQIAKQVEPSVVNISTTYLPKATSSRVPRNGRRQAIPQPDEDQGDNGGMDDFIYRFFGNPFGGQGMGPDMPNRKSQALGSGVVVDRAGYILTNNHVVDKADRIQVKFNGDPVEYDAKVVGVDSATDLAVIRVEGKKDLTVAKIGNSDAVQVGDWAIAIGSPFGYQATMTAGIISAKERDVDPTMQFQHFLQTDAAINPGNSGGPLLNIRGEVIGINTAIATHSGGNQGVGFALPVNTAAQVYNDIIKNGKVTRGSIGISFTPSETDRARANLKVAGAKEGVFVEQVTPGGPSEKAGMKDGDVIVAINGKPVHDGNQLIGTVTATPLGNALNITVDREGKRHELKVVVADLAQVFPERYGNGRENPLKNEEPTAVSFGMQIQNLTDQQADRLGVKQKGGVQVVSVEPNSFAEDIGLAPGDIIVSINRQTVNTTEDIAKIRGGLHSGDAVQFKVMRKTGGRNSSEWGSSFVAGTLPSNAR</sequence>
<feature type="binding site" evidence="7">
    <location>
        <position position="190"/>
    </location>
    <ligand>
        <name>substrate</name>
    </ligand>
</feature>